<evidence type="ECO:0000313" key="1">
    <source>
        <dbReference type="EMBL" id="SNR41076.1"/>
    </source>
</evidence>
<protein>
    <submittedName>
        <fullName evidence="1">Uncharacterized protein</fullName>
    </submittedName>
</protein>
<reference evidence="1 2" key="1">
    <citation type="submission" date="2017-06" db="EMBL/GenBank/DDBJ databases">
        <authorList>
            <person name="Kim H.J."/>
            <person name="Triplett B.A."/>
        </authorList>
    </citation>
    <scope>NUCLEOTIDE SEQUENCE [LARGE SCALE GENOMIC DNA]</scope>
    <source>
        <strain evidence="1 2">DSM 25597</strain>
    </source>
</reference>
<dbReference type="EMBL" id="FZNY01000001">
    <property type="protein sequence ID" value="SNR41076.1"/>
    <property type="molecule type" value="Genomic_DNA"/>
</dbReference>
<gene>
    <name evidence="1" type="ORF">SAMN06265376_101655</name>
</gene>
<proteinExistence type="predicted"/>
<dbReference type="Proteomes" id="UP000198379">
    <property type="component" value="Unassembled WGS sequence"/>
</dbReference>
<dbReference type="AlphaFoldDB" id="A0A238W3H7"/>
<sequence length="46" mass="4965">MIMLDKFLNLEGVTPLDEEQQKAIVGSLCPPDCQGPPPYTPTGNCC</sequence>
<organism evidence="1 2">
    <name type="scientific">Dokdonia pacifica</name>
    <dbReference type="NCBI Taxonomy" id="1627892"/>
    <lineage>
        <taxon>Bacteria</taxon>
        <taxon>Pseudomonadati</taxon>
        <taxon>Bacteroidota</taxon>
        <taxon>Flavobacteriia</taxon>
        <taxon>Flavobacteriales</taxon>
        <taxon>Flavobacteriaceae</taxon>
        <taxon>Dokdonia</taxon>
    </lineage>
</organism>
<name>A0A238W3H7_9FLAO</name>
<evidence type="ECO:0000313" key="2">
    <source>
        <dbReference type="Proteomes" id="UP000198379"/>
    </source>
</evidence>
<accession>A0A238W3H7</accession>
<keyword evidence="2" id="KW-1185">Reference proteome</keyword>